<feature type="non-terminal residue" evidence="2">
    <location>
        <position position="558"/>
    </location>
</feature>
<dbReference type="Pfam" id="PF04717">
    <property type="entry name" value="Phage_base_V"/>
    <property type="match status" value="1"/>
</dbReference>
<dbReference type="Gene3D" id="3.55.50.10">
    <property type="entry name" value="Baseplate protein-like domains"/>
    <property type="match status" value="1"/>
</dbReference>
<feature type="domain" description="Gp5/Type VI secretion system Vgr protein OB-fold" evidence="1">
    <location>
        <begin position="362"/>
        <end position="436"/>
    </location>
</feature>
<protein>
    <recommendedName>
        <fullName evidence="1">Gp5/Type VI secretion system Vgr protein OB-fold domain-containing protein</fullName>
    </recommendedName>
</protein>
<dbReference type="Pfam" id="PF05954">
    <property type="entry name" value="Phage_GPD"/>
    <property type="match status" value="1"/>
</dbReference>
<sequence>MALETTTQVYISGTAVPSYVSLTLTQSLDDHHDLTLVCRADVVDGLSGELIGESKEHLGATITIRIAPSIDIGSYRELEFKGIITSVQGAKGSEYGKSDMVTFYAKSISILADDGAHYASFTDVGLAEILEDTFGEYDRGKLETRFLPTSSDTIPYAVQHNQSAFDFAGRLAAYYNQWFYYDGSKLIFGAPSEEETELHYGTDLQNFTLALTTVPNTFQYVTNDYLTDALHTKNSSEVIPPSEGYQGFTHQRSSDTFTKQTQVYHHTYTDQSVQSRLDTQVEQYTKAKALKQVLAKGESDNPGVHLGEVITVEGYGRYRVTKITHTNTEGGIYKNTFEAVAAEITVYPKMDLHRFPKSEMQIATVVENNDPEGLSRIKVQFPWQQQSGQTTPWLRMMTPHAGADKGFHFLPETGEQVIIGFEGNHAEKPFVLGSLYTGTANAGGWQTQNNEIKAIRTKSGHTLEFNEIEGAEHITITDKNSNIIRIDTANNSIEVSASEHITFNAKNIEINASEEVKINAGTNLIGRATEDLSLNAKNSTETIEENKTLVAKEVLENA</sequence>
<dbReference type="SUPFAM" id="SSF69279">
    <property type="entry name" value="Phage tail proteins"/>
    <property type="match status" value="1"/>
</dbReference>
<dbReference type="EMBL" id="VFWZ01000006">
    <property type="protein sequence ID" value="TPN83854.1"/>
    <property type="molecule type" value="Genomic_DNA"/>
</dbReference>
<reference evidence="2 3" key="1">
    <citation type="submission" date="2019-06" db="EMBL/GenBank/DDBJ databases">
        <authorList>
            <person name="Meng X."/>
        </authorList>
    </citation>
    <scope>NUCLEOTIDE SEQUENCE [LARGE SCALE GENOMIC DNA]</scope>
    <source>
        <strain evidence="2 3">M625</strain>
    </source>
</reference>
<gene>
    <name evidence="2" type="ORF">FHK87_17970</name>
</gene>
<dbReference type="InterPro" id="IPR037026">
    <property type="entry name" value="Vgr_OB-fold_dom_sf"/>
</dbReference>
<name>A0A504J0E5_9FLAO</name>
<keyword evidence="3" id="KW-1185">Reference proteome</keyword>
<comment type="caution">
    <text evidence="2">The sequence shown here is derived from an EMBL/GenBank/DDBJ whole genome shotgun (WGS) entry which is preliminary data.</text>
</comment>
<dbReference type="Gene3D" id="4.10.220.110">
    <property type="match status" value="1"/>
</dbReference>
<dbReference type="Proteomes" id="UP000315540">
    <property type="component" value="Unassembled WGS sequence"/>
</dbReference>
<evidence type="ECO:0000259" key="1">
    <source>
        <dbReference type="Pfam" id="PF04717"/>
    </source>
</evidence>
<dbReference type="OrthoDB" id="727155at2"/>
<dbReference type="Gene3D" id="2.40.50.230">
    <property type="entry name" value="Gp5 N-terminal domain"/>
    <property type="match status" value="1"/>
</dbReference>
<evidence type="ECO:0000313" key="2">
    <source>
        <dbReference type="EMBL" id="TPN83854.1"/>
    </source>
</evidence>
<dbReference type="InterPro" id="IPR006531">
    <property type="entry name" value="Gp5/Vgr_OB"/>
</dbReference>
<dbReference type="RefSeq" id="WP_140595160.1">
    <property type="nucleotide sequence ID" value="NZ_VFWZ01000006.1"/>
</dbReference>
<proteinExistence type="predicted"/>
<evidence type="ECO:0000313" key="3">
    <source>
        <dbReference type="Proteomes" id="UP000315540"/>
    </source>
</evidence>
<dbReference type="SUPFAM" id="SSF69255">
    <property type="entry name" value="gp5 N-terminal domain-like"/>
    <property type="match status" value="1"/>
</dbReference>
<dbReference type="AlphaFoldDB" id="A0A504J0E5"/>
<accession>A0A504J0E5</accession>
<dbReference type="Gene3D" id="2.30.110.50">
    <property type="match status" value="1"/>
</dbReference>
<organism evidence="2 3">
    <name type="scientific">Aquimarina algicola</name>
    <dbReference type="NCBI Taxonomy" id="2589995"/>
    <lineage>
        <taxon>Bacteria</taxon>
        <taxon>Pseudomonadati</taxon>
        <taxon>Bacteroidota</taxon>
        <taxon>Flavobacteriia</taxon>
        <taxon>Flavobacteriales</taxon>
        <taxon>Flavobacteriaceae</taxon>
        <taxon>Aquimarina</taxon>
    </lineage>
</organism>
<dbReference type="SUPFAM" id="SSF69349">
    <property type="entry name" value="Phage fibre proteins"/>
    <property type="match status" value="1"/>
</dbReference>